<proteinExistence type="predicted"/>
<reference evidence="1 2" key="1">
    <citation type="submission" date="2017-04" db="EMBL/GenBank/DDBJ databases">
        <authorList>
            <person name="Afonso C.L."/>
            <person name="Miller P.J."/>
            <person name="Scott M.A."/>
            <person name="Spackman E."/>
            <person name="Goraichik I."/>
            <person name="Dimitrov K.M."/>
            <person name="Suarez D.L."/>
            <person name="Swayne D.E."/>
        </authorList>
    </citation>
    <scope>NUCLEOTIDE SEQUENCE [LARGE SCALE GENOMIC DNA]</scope>
    <source>
        <strain evidence="1">LMG 28154</strain>
    </source>
</reference>
<dbReference type="AlphaFoldDB" id="A0A238H2D8"/>
<gene>
    <name evidence="1" type="ORF">BSIN_0181</name>
</gene>
<protein>
    <submittedName>
        <fullName evidence="1">Uncharacterized protein</fullName>
    </submittedName>
</protein>
<dbReference type="EMBL" id="FXAN01000040">
    <property type="protein sequence ID" value="SMF99451.1"/>
    <property type="molecule type" value="Genomic_DNA"/>
</dbReference>
<name>A0A238H2D8_9BURK</name>
<evidence type="ECO:0000313" key="2">
    <source>
        <dbReference type="Proteomes" id="UP000198460"/>
    </source>
</evidence>
<dbReference type="Proteomes" id="UP000198460">
    <property type="component" value="Unassembled WGS sequence"/>
</dbReference>
<accession>A0A238H2D8</accession>
<sequence>MPRVIAIRRIAQRVLRDAVRRTGYDVAWLRIVAIASGIKS</sequence>
<organism evidence="1 2">
    <name type="scientific">Burkholderia singularis</name>
    <dbReference type="NCBI Taxonomy" id="1503053"/>
    <lineage>
        <taxon>Bacteria</taxon>
        <taxon>Pseudomonadati</taxon>
        <taxon>Pseudomonadota</taxon>
        <taxon>Betaproteobacteria</taxon>
        <taxon>Burkholderiales</taxon>
        <taxon>Burkholderiaceae</taxon>
        <taxon>Burkholderia</taxon>
        <taxon>pseudomallei group</taxon>
    </lineage>
</organism>
<evidence type="ECO:0000313" key="1">
    <source>
        <dbReference type="EMBL" id="SMF99451.1"/>
    </source>
</evidence>